<evidence type="ECO:0000313" key="2">
    <source>
        <dbReference type="Proteomes" id="UP000076532"/>
    </source>
</evidence>
<protein>
    <submittedName>
        <fullName evidence="1">Uncharacterized protein</fullName>
    </submittedName>
</protein>
<feature type="non-terminal residue" evidence="1">
    <location>
        <position position="1"/>
    </location>
</feature>
<reference evidence="1 2" key="1">
    <citation type="journal article" date="2016" name="Mol. Biol. Evol.">
        <title>Comparative Genomics of Early-Diverging Mushroom-Forming Fungi Provides Insights into the Origins of Lignocellulose Decay Capabilities.</title>
        <authorList>
            <person name="Nagy L.G."/>
            <person name="Riley R."/>
            <person name="Tritt A."/>
            <person name="Adam C."/>
            <person name="Daum C."/>
            <person name="Floudas D."/>
            <person name="Sun H."/>
            <person name="Yadav J.S."/>
            <person name="Pangilinan J."/>
            <person name="Larsson K.H."/>
            <person name="Matsuura K."/>
            <person name="Barry K."/>
            <person name="Labutti K."/>
            <person name="Kuo R."/>
            <person name="Ohm R.A."/>
            <person name="Bhattacharya S.S."/>
            <person name="Shirouzu T."/>
            <person name="Yoshinaga Y."/>
            <person name="Martin F.M."/>
            <person name="Grigoriev I.V."/>
            <person name="Hibbett D.S."/>
        </authorList>
    </citation>
    <scope>NUCLEOTIDE SEQUENCE [LARGE SCALE GENOMIC DNA]</scope>
    <source>
        <strain evidence="1 2">CBS 109695</strain>
    </source>
</reference>
<dbReference type="EMBL" id="KV417537">
    <property type="protein sequence ID" value="KZP22760.1"/>
    <property type="molecule type" value="Genomic_DNA"/>
</dbReference>
<gene>
    <name evidence="1" type="ORF">FIBSPDRAFT_859234</name>
</gene>
<organism evidence="1 2">
    <name type="scientific">Athelia psychrophila</name>
    <dbReference type="NCBI Taxonomy" id="1759441"/>
    <lineage>
        <taxon>Eukaryota</taxon>
        <taxon>Fungi</taxon>
        <taxon>Dikarya</taxon>
        <taxon>Basidiomycota</taxon>
        <taxon>Agaricomycotina</taxon>
        <taxon>Agaricomycetes</taxon>
        <taxon>Agaricomycetidae</taxon>
        <taxon>Atheliales</taxon>
        <taxon>Atheliaceae</taxon>
        <taxon>Athelia</taxon>
    </lineage>
</organism>
<dbReference type="Proteomes" id="UP000076532">
    <property type="component" value="Unassembled WGS sequence"/>
</dbReference>
<accession>A0A166LAX2</accession>
<name>A0A166LAX2_9AGAM</name>
<sequence>SGIINLGSSTYKVRHNADPKLESTRPTTFLDTNSDRLIDHSCEPCRSDISIRNFNRPPPCPHLPFPHTPSSFWTIQ</sequence>
<proteinExistence type="predicted"/>
<evidence type="ECO:0000313" key="1">
    <source>
        <dbReference type="EMBL" id="KZP22760.1"/>
    </source>
</evidence>
<dbReference type="AlphaFoldDB" id="A0A166LAX2"/>
<keyword evidence="2" id="KW-1185">Reference proteome</keyword>